<organism evidence="2 3">
    <name type="scientific">Thermoleptolyngbya sichuanensis A183</name>
    <dbReference type="NCBI Taxonomy" id="2737172"/>
    <lineage>
        <taxon>Bacteria</taxon>
        <taxon>Bacillati</taxon>
        <taxon>Cyanobacteriota</taxon>
        <taxon>Cyanophyceae</taxon>
        <taxon>Oculatellales</taxon>
        <taxon>Oculatellaceae</taxon>
        <taxon>Thermoleptolyngbya</taxon>
        <taxon>Thermoleptolyngbya sichuanensis</taxon>
    </lineage>
</organism>
<dbReference type="EMBL" id="CP053661">
    <property type="protein sequence ID" value="QKD82782.1"/>
    <property type="molecule type" value="Genomic_DNA"/>
</dbReference>
<dbReference type="Pfam" id="PF12770">
    <property type="entry name" value="CHAT"/>
    <property type="match status" value="1"/>
</dbReference>
<protein>
    <submittedName>
        <fullName evidence="2">CHAT domain-containing protein</fullName>
    </submittedName>
</protein>
<dbReference type="Proteomes" id="UP000505210">
    <property type="component" value="Chromosome"/>
</dbReference>
<keyword evidence="3" id="KW-1185">Reference proteome</keyword>
<evidence type="ECO:0000259" key="1">
    <source>
        <dbReference type="Pfam" id="PF12770"/>
    </source>
</evidence>
<dbReference type="InterPro" id="IPR024983">
    <property type="entry name" value="CHAT_dom"/>
</dbReference>
<name>A0A6M8B9F7_9CYAN</name>
<feature type="domain" description="CHAT" evidence="1">
    <location>
        <begin position="2"/>
        <end position="90"/>
    </location>
</feature>
<reference evidence="2 3" key="1">
    <citation type="submission" date="2020-05" db="EMBL/GenBank/DDBJ databases">
        <title>Complete genome sequence of of a novel Thermoleptolyngbya strain isolated from hot springs of Ganzi, Sichuan China.</title>
        <authorList>
            <person name="Tang J."/>
            <person name="Daroch M."/>
            <person name="Li L."/>
            <person name="Waleron K."/>
            <person name="Waleron M."/>
            <person name="Waleron M."/>
        </authorList>
    </citation>
    <scope>NUCLEOTIDE SEQUENCE [LARGE SCALE GENOMIC DNA]</scope>
    <source>
        <strain evidence="2 3">PKUAC-SCTA183</strain>
    </source>
</reference>
<dbReference type="RefSeq" id="WP_172355896.1">
    <property type="nucleotide sequence ID" value="NZ_CP053661.1"/>
</dbReference>
<evidence type="ECO:0000313" key="2">
    <source>
        <dbReference type="EMBL" id="QKD82782.1"/>
    </source>
</evidence>
<evidence type="ECO:0000313" key="3">
    <source>
        <dbReference type="Proteomes" id="UP000505210"/>
    </source>
</evidence>
<dbReference type="AlphaFoldDB" id="A0A6M8B9F7"/>
<sequence length="92" mass="9957">MIASLWQVNDGATSELMQEFYETLAQGTEQEPMAIAQAMQQAQLQMLHGGTTHHASGSSSTAPIVPLEGISVDTRFAHSYYWSAFVIIGNGL</sequence>
<gene>
    <name evidence="2" type="ORF">HPC62_11830</name>
</gene>
<proteinExistence type="predicted"/>
<dbReference type="KEGG" id="theu:HPC62_11830"/>
<accession>A0A6M8B9F7</accession>